<dbReference type="Proteomes" id="UP000673552">
    <property type="component" value="Unassembled WGS sequence"/>
</dbReference>
<evidence type="ECO:0000256" key="1">
    <source>
        <dbReference type="SAM" id="MobiDB-lite"/>
    </source>
</evidence>
<keyword evidence="3" id="KW-1185">Reference proteome</keyword>
<dbReference type="GeneID" id="92517877"/>
<feature type="compositionally biased region" description="Low complexity" evidence="1">
    <location>
        <begin position="215"/>
        <end position="228"/>
    </location>
</feature>
<feature type="compositionally biased region" description="Basic and acidic residues" evidence="1">
    <location>
        <begin position="513"/>
        <end position="524"/>
    </location>
</feature>
<feature type="region of interest" description="Disordered" evidence="1">
    <location>
        <begin position="617"/>
        <end position="656"/>
    </location>
</feature>
<feature type="compositionally biased region" description="Low complexity" evidence="1">
    <location>
        <begin position="617"/>
        <end position="634"/>
    </location>
</feature>
<feature type="compositionally biased region" description="Basic and acidic residues" evidence="1">
    <location>
        <begin position="428"/>
        <end position="446"/>
    </location>
</feature>
<comment type="caution">
    <text evidence="2">The sequence shown here is derived from an EMBL/GenBank/DDBJ whole genome shotgun (WGS) entry which is preliminary data.</text>
</comment>
<dbReference type="KEGG" id="lmat:92517877"/>
<feature type="compositionally biased region" description="Polar residues" evidence="1">
    <location>
        <begin position="381"/>
        <end position="404"/>
    </location>
</feature>
<feature type="region of interest" description="Disordered" evidence="1">
    <location>
        <begin position="1"/>
        <end position="66"/>
    </location>
</feature>
<name>A0A836H6J1_9TRYP</name>
<feature type="region of interest" description="Disordered" evidence="1">
    <location>
        <begin position="502"/>
        <end position="572"/>
    </location>
</feature>
<feature type="region of interest" description="Disordered" evidence="1">
    <location>
        <begin position="674"/>
        <end position="706"/>
    </location>
</feature>
<dbReference type="RefSeq" id="XP_067181221.1">
    <property type="nucleotide sequence ID" value="XM_067325365.1"/>
</dbReference>
<dbReference type="OrthoDB" id="266401at2759"/>
<dbReference type="AlphaFoldDB" id="A0A836H6J1"/>
<feature type="compositionally biased region" description="Polar residues" evidence="1">
    <location>
        <begin position="326"/>
        <end position="343"/>
    </location>
</feature>
<reference evidence="3" key="2">
    <citation type="journal article" date="2021" name="Sci. Data">
        <title>Chromosome-scale genome sequencing, assembly and annotation of six genomes from subfamily Leishmaniinae.</title>
        <authorList>
            <person name="Almutairi H."/>
            <person name="Urbaniak M.D."/>
            <person name="Bates M.D."/>
            <person name="Jariyapan N."/>
            <person name="Kwakye-Nuako G."/>
            <person name="Thomaz Soccol V."/>
            <person name="Al-Salem W.S."/>
            <person name="Dillon R.J."/>
            <person name="Bates P.A."/>
            <person name="Gatherer D."/>
        </authorList>
    </citation>
    <scope>NUCLEOTIDE SEQUENCE [LARGE SCALE GENOMIC DNA]</scope>
</reference>
<dbReference type="EMBL" id="JAFEUZ010000006">
    <property type="protein sequence ID" value="KAG5486764.1"/>
    <property type="molecule type" value="Genomic_DNA"/>
</dbReference>
<feature type="compositionally biased region" description="Basic and acidic residues" evidence="1">
    <location>
        <begin position="734"/>
        <end position="754"/>
    </location>
</feature>
<gene>
    <name evidence="2" type="ORF">LSCM1_08020</name>
</gene>
<protein>
    <submittedName>
        <fullName evidence="2">Uncharacterized protein</fullName>
    </submittedName>
</protein>
<reference evidence="3" key="1">
    <citation type="journal article" date="2021" name="Microbiol. Resour. Announc.">
        <title>LGAAP: Leishmaniinae Genome Assembly and Annotation Pipeline.</title>
        <authorList>
            <person name="Almutairi H."/>
            <person name="Urbaniak M.D."/>
            <person name="Bates M.D."/>
            <person name="Jariyapan N."/>
            <person name="Kwakye-Nuako G."/>
            <person name="Thomaz-Soccol V."/>
            <person name="Al-Salem W.S."/>
            <person name="Dillon R.J."/>
            <person name="Bates P.A."/>
            <person name="Gatherer D."/>
        </authorList>
    </citation>
    <scope>NUCLEOTIDE SEQUENCE [LARGE SCALE GENOMIC DNA]</scope>
</reference>
<evidence type="ECO:0000313" key="3">
    <source>
        <dbReference type="Proteomes" id="UP000673552"/>
    </source>
</evidence>
<sequence length="1029" mass="108702">MPSHLQENPLGDGAADAMGSPRVNHGAGCRGRPVKDIHCRSVSRPLSLSCSPERPQPTPRGAVSSSVLSSKACNGAHISAVAGRDGEGAGASALPADRNRMSADLPGRGGCNATVSTSLNGRIATPSGSVITPIQVVPPGAELPPETLLALATVKSQRESHQQRVAARGAFSKVTSCAILQRVNALQLSARQVEPVGWAPIEPSPMSACAFDDSNAEADAAAAEDSGAPIQRRAASVGGEESAAQTAPTCARGGAARPRAVSSEPLMTSDAPAAAKPWKEDTAELPVSPAQQHVAEREPTAEQAVRLHALPLRPQRHPDRRKGNAGQAQAVTSTTLSPTRPCNGSSSQSKKEGQSRQHRHAATTIAPAPCSNSRRDATSFAMHSTASAERSPARSLSPNVSQRRSSADHPDGATACGPRKSSASLPRGFERFVEKGKRRRSEAERARRARAAEVAGEPLIAAPEQDRPKGDGGDTAPSTESGPTKRPRKVLAMPLPRGYEAYAQKGQALRAKANREAEKRRTDDVANCTHHPRVNRPSIVSTSAPGGAWAPPPALQSPPRSAAASEEGSAADAVRPLLSVWERLAAKGGPCNYGPRELEEGYAPSLQRHRLTLSAAAAGAQGGRRATAAGASSAADKHAPAQQAEETDVHPKKARGTGRHLLSDFSAHAHENVRAATAGSAPAKPTAPKKSQAGAEQHVAEGEGPWHRRIFLSPSTDELAKRARARYRMREELAKQQRSHSEAQRTEMVNEGRQRTASGRCTHPSLHPLKRSTQAGHAPRQGARSARTAAVVAAEKAGAAATLAHCAATDDFYAQQLRAEARKRRHLEQLRLERAKDALSECTFRPTLNSTSKRMAQRLVVESYHEAHADSVPGRSALVTARSEEVVAAGQSAGRGSQAAELCSTHKLSPSVMSRSGSLFRELGRASPLAHCHVPSPPVSRSRSAERGIDCRLGGSFTDHNNPSRAESFCSDLRAGEALGREAISLPSHASGPMVEQLRNLEDMLREWKAIERACSPMLKQFCKASATE</sequence>
<evidence type="ECO:0000313" key="2">
    <source>
        <dbReference type="EMBL" id="KAG5486764.1"/>
    </source>
</evidence>
<accession>A0A836H6J1</accession>
<proteinExistence type="predicted"/>
<organism evidence="2 3">
    <name type="scientific">Leishmania martiniquensis</name>
    <dbReference type="NCBI Taxonomy" id="1580590"/>
    <lineage>
        <taxon>Eukaryota</taxon>
        <taxon>Discoba</taxon>
        <taxon>Euglenozoa</taxon>
        <taxon>Kinetoplastea</taxon>
        <taxon>Metakinetoplastina</taxon>
        <taxon>Trypanosomatida</taxon>
        <taxon>Trypanosomatidae</taxon>
        <taxon>Leishmaniinae</taxon>
        <taxon>Leishmania</taxon>
    </lineage>
</organism>
<feature type="region of interest" description="Disordered" evidence="1">
    <location>
        <begin position="734"/>
        <end position="781"/>
    </location>
</feature>
<feature type="compositionally biased region" description="Low complexity" evidence="1">
    <location>
        <begin position="561"/>
        <end position="572"/>
    </location>
</feature>
<feature type="region of interest" description="Disordered" evidence="1">
    <location>
        <begin position="215"/>
        <end position="490"/>
    </location>
</feature>